<reference evidence="1 2" key="1">
    <citation type="submission" date="2016-10" db="EMBL/GenBank/DDBJ databases">
        <authorList>
            <person name="Varghese N."/>
            <person name="Submissions S."/>
        </authorList>
    </citation>
    <scope>NUCLEOTIDE SEQUENCE [LARGE SCALE GENOMIC DNA]</scope>
    <source>
        <strain evidence="1 2">DSM 29073</strain>
    </source>
</reference>
<dbReference type="Proteomes" id="UP000236725">
    <property type="component" value="Unassembled WGS sequence"/>
</dbReference>
<keyword evidence="2" id="KW-1185">Reference proteome</keyword>
<dbReference type="RefSeq" id="WP_160034620.1">
    <property type="nucleotide sequence ID" value="NZ_FNVS01000001.1"/>
</dbReference>
<name>A0A8G2BTZ1_9BACT</name>
<accession>A0A8G2BTZ1</accession>
<evidence type="ECO:0000313" key="2">
    <source>
        <dbReference type="Proteomes" id="UP000236725"/>
    </source>
</evidence>
<dbReference type="AlphaFoldDB" id="A0A8G2BTZ1"/>
<protein>
    <submittedName>
        <fullName evidence="1">Uncharacterized protein</fullName>
    </submittedName>
</protein>
<gene>
    <name evidence="1" type="ORF">SAMN05444001_101312</name>
</gene>
<sequence>MRETTAPIVNKTVSHILVALSIGHCMNDMGEAISDLHLAWRALHLLF</sequence>
<dbReference type="EMBL" id="FNVS01000001">
    <property type="protein sequence ID" value="SEF46854.1"/>
    <property type="molecule type" value="Genomic_DNA"/>
</dbReference>
<evidence type="ECO:0000313" key="1">
    <source>
        <dbReference type="EMBL" id="SEF46854.1"/>
    </source>
</evidence>
<organism evidence="1 2">
    <name type="scientific">Parabacteroides chinchillae</name>
    <dbReference type="NCBI Taxonomy" id="871327"/>
    <lineage>
        <taxon>Bacteria</taxon>
        <taxon>Pseudomonadati</taxon>
        <taxon>Bacteroidota</taxon>
        <taxon>Bacteroidia</taxon>
        <taxon>Bacteroidales</taxon>
        <taxon>Tannerellaceae</taxon>
        <taxon>Parabacteroides</taxon>
    </lineage>
</organism>
<comment type="caution">
    <text evidence="1">The sequence shown here is derived from an EMBL/GenBank/DDBJ whole genome shotgun (WGS) entry which is preliminary data.</text>
</comment>
<proteinExistence type="predicted"/>